<evidence type="ECO:0000313" key="2">
    <source>
        <dbReference type="WBParaSite" id="JU765_v2.g9832.t1"/>
    </source>
</evidence>
<name>A0AC34RT08_9BILA</name>
<accession>A0AC34RT08</accession>
<organism evidence="1 2">
    <name type="scientific">Panagrolaimus sp. JU765</name>
    <dbReference type="NCBI Taxonomy" id="591449"/>
    <lineage>
        <taxon>Eukaryota</taxon>
        <taxon>Metazoa</taxon>
        <taxon>Ecdysozoa</taxon>
        <taxon>Nematoda</taxon>
        <taxon>Chromadorea</taxon>
        <taxon>Rhabditida</taxon>
        <taxon>Tylenchina</taxon>
        <taxon>Panagrolaimomorpha</taxon>
        <taxon>Panagrolaimoidea</taxon>
        <taxon>Panagrolaimidae</taxon>
        <taxon>Panagrolaimus</taxon>
    </lineage>
</organism>
<dbReference type="WBParaSite" id="JU765_v2.g9832.t1">
    <property type="protein sequence ID" value="JU765_v2.g9832.t1"/>
    <property type="gene ID" value="JU765_v2.g9832"/>
</dbReference>
<sequence>MKISLKYLQNIRVRFAPSPTGKLHLGSLRTALFNYLFSKHYSGTFILRIEDTDQQRIIPECSKKFETNLKDFNLIPDESPFIGGNYGPYVQSERKEIYKNYSERLIDSGHAYHCFCSSERLEILRKNALKTGQIPRYDNRCRNLSKDEAKTRIKNGEQYVIRFKFDKQQIFFNDITYGDNLQTIDEGDFVIMKSDGYPTYHFANIVDDRLMEISHVIRGAEWLPSTPKHVKLYEAFEWIPPKFVHLPLITRDGKKKLSKRDADAFVEYYTIEKGYLPLAVLNFLLRNGSGLKNFEVGRLYSLEEMVGNFDEKLIGTRDFMMDKSSLDHYGKLAFRNSPKKLLLELTAKHVKENFPGIDEEFLKPEYIERVINFINENEESFSCLSELTAGDFKFFFGRPKTAENLLQKFSSEICQSVLEELLKMEKINIEAVKELAKKMKMKNPQIMGIIRCSLIDSFQGPPLSELFNFFSEDELRIRFKEMMKNLK</sequence>
<evidence type="ECO:0000313" key="1">
    <source>
        <dbReference type="Proteomes" id="UP000887576"/>
    </source>
</evidence>
<protein>
    <submittedName>
        <fullName evidence="2">Probable glutamate--tRNA ligase, mitochondrial</fullName>
    </submittedName>
</protein>
<proteinExistence type="predicted"/>
<reference evidence="2" key="1">
    <citation type="submission" date="2022-11" db="UniProtKB">
        <authorList>
            <consortium name="WormBaseParasite"/>
        </authorList>
    </citation>
    <scope>IDENTIFICATION</scope>
</reference>
<dbReference type="Proteomes" id="UP000887576">
    <property type="component" value="Unplaced"/>
</dbReference>